<accession>A0A9X2JK86</accession>
<protein>
    <submittedName>
        <fullName evidence="2">Uncharacterized protein</fullName>
    </submittedName>
</protein>
<keyword evidence="1" id="KW-0472">Membrane</keyword>
<comment type="caution">
    <text evidence="2">The sequence shown here is derived from an EMBL/GenBank/DDBJ whole genome shotgun (WGS) entry which is preliminary data.</text>
</comment>
<keyword evidence="1" id="KW-1133">Transmembrane helix</keyword>
<proteinExistence type="predicted"/>
<dbReference type="AlphaFoldDB" id="A0A9X2JK86"/>
<evidence type="ECO:0000256" key="1">
    <source>
        <dbReference type="SAM" id="Phobius"/>
    </source>
</evidence>
<reference evidence="2" key="1">
    <citation type="submission" date="2022-06" db="EMBL/GenBank/DDBJ databases">
        <title>Aeoliella straminimaris, a novel planctomycete from sediments.</title>
        <authorList>
            <person name="Vitorino I.R."/>
            <person name="Lage O.M."/>
        </authorList>
    </citation>
    <scope>NUCLEOTIDE SEQUENCE</scope>
    <source>
        <strain evidence="2">ICT_H6.2</strain>
    </source>
</reference>
<dbReference type="EMBL" id="JAMXLR010000065">
    <property type="protein sequence ID" value="MCO6046049.1"/>
    <property type="molecule type" value="Genomic_DNA"/>
</dbReference>
<dbReference type="Proteomes" id="UP001155241">
    <property type="component" value="Unassembled WGS sequence"/>
</dbReference>
<keyword evidence="3" id="KW-1185">Reference proteome</keyword>
<name>A0A9X2JK86_9BACT</name>
<evidence type="ECO:0000313" key="2">
    <source>
        <dbReference type="EMBL" id="MCO6046049.1"/>
    </source>
</evidence>
<gene>
    <name evidence="2" type="ORF">NG895_19285</name>
</gene>
<organism evidence="2 3">
    <name type="scientific">Aeoliella straminimaris</name>
    <dbReference type="NCBI Taxonomy" id="2954799"/>
    <lineage>
        <taxon>Bacteria</taxon>
        <taxon>Pseudomonadati</taxon>
        <taxon>Planctomycetota</taxon>
        <taxon>Planctomycetia</taxon>
        <taxon>Pirellulales</taxon>
        <taxon>Lacipirellulaceae</taxon>
        <taxon>Aeoliella</taxon>
    </lineage>
</organism>
<dbReference type="RefSeq" id="WP_252854165.1">
    <property type="nucleotide sequence ID" value="NZ_JAMXLR010000065.1"/>
</dbReference>
<sequence length="357" mass="39903">MFHECYLSAPAARDFGQFVWQFHRSVAVRCGRVGLNIVVSGVIVALCSLVLVTASGAAEPDRLAKALEDVEHSLAHRYQARDDRGKPLDCLNPCQASEGNLLGVYHFLDGGVFKLALAESDNGLQWRRIRQLDTHASQGHLHAMSDGRFLLAYEKDAPNSCWIRLEEFKDLESLRSGEPNRSIDLTRSLAPTAEGTPMIDRVDQAGSRQVIDLRLHYYRDAQVDRLARGQLVDFQQWTAKPDPALNRDFTNRGARGNFGSRDLFRWSGGELLLQEIQLRPQDWAAWRVYLCERDGEPIRQLDIRTHGHSKSFANPHAERVTLAGGQQAILVTLFLPSQGAAPGEAGELIYLVRDPGQ</sequence>
<evidence type="ECO:0000313" key="3">
    <source>
        <dbReference type="Proteomes" id="UP001155241"/>
    </source>
</evidence>
<keyword evidence="1" id="KW-0812">Transmembrane</keyword>
<feature type="transmembrane region" description="Helical" evidence="1">
    <location>
        <begin position="33"/>
        <end position="54"/>
    </location>
</feature>